<proteinExistence type="predicted"/>
<protein>
    <submittedName>
        <fullName evidence="1">Uncharacterized protein</fullName>
    </submittedName>
</protein>
<evidence type="ECO:0000313" key="2">
    <source>
        <dbReference type="Proteomes" id="UP000000249"/>
    </source>
</evidence>
<dbReference type="KEGG" id="vcr:VC395_A0297"/>
<gene>
    <name evidence="1" type="ordered locus">VC0395_0970</name>
</gene>
<sequence length="42" mass="4722">MVINPLLAAKESIKTDFAANFPPLSYLLTLGLQIQLQNHYYA</sequence>
<dbReference type="PATRIC" id="fig|345073.21.peg.3056"/>
<organism evidence="1 2">
    <name type="scientific">Vibrio cholerae serotype O1 (strain ATCC 39541 / Classical Ogawa 395 / O395)</name>
    <dbReference type="NCBI Taxonomy" id="345073"/>
    <lineage>
        <taxon>Bacteria</taxon>
        <taxon>Pseudomonadati</taxon>
        <taxon>Pseudomonadota</taxon>
        <taxon>Gammaproteobacteria</taxon>
        <taxon>Vibrionales</taxon>
        <taxon>Vibrionaceae</taxon>
        <taxon>Vibrio</taxon>
    </lineage>
</organism>
<dbReference type="EMBL" id="CP000626">
    <property type="protein sequence ID" value="ABQ18557.1"/>
    <property type="molecule type" value="Genomic_DNA"/>
</dbReference>
<accession>A0A0H3AE97</accession>
<dbReference type="AlphaFoldDB" id="A0A0H3AE97"/>
<dbReference type="Proteomes" id="UP000000249">
    <property type="component" value="Chromosome 2"/>
</dbReference>
<name>A0A0H3AE97_VIBC3</name>
<evidence type="ECO:0000313" key="1">
    <source>
        <dbReference type="EMBL" id="ABQ18557.1"/>
    </source>
</evidence>
<reference evidence="1 2" key="1">
    <citation type="submission" date="2007-03" db="EMBL/GenBank/DDBJ databases">
        <authorList>
            <person name="Heidelberg J."/>
        </authorList>
    </citation>
    <scope>NUCLEOTIDE SEQUENCE [LARGE SCALE GENOMIC DNA]</scope>
    <source>
        <strain evidence="2">ATCC 39541 / Classical Ogawa 395 / O395</strain>
    </source>
</reference>
<dbReference type="KEGG" id="vco:VC0395_0970"/>